<evidence type="ECO:0000256" key="3">
    <source>
        <dbReference type="PROSITE-ProRule" id="PRU00221"/>
    </source>
</evidence>
<dbReference type="PRINTS" id="PR00320">
    <property type="entry name" value="GPROTEINBRPT"/>
</dbReference>
<dbReference type="Pfam" id="PF00400">
    <property type="entry name" value="WD40"/>
    <property type="match status" value="3"/>
</dbReference>
<dbReference type="Gene3D" id="2.130.10.10">
    <property type="entry name" value="YVTN repeat-like/Quinoprotein amine dehydrogenase"/>
    <property type="match status" value="2"/>
</dbReference>
<accession>A0ABM1EG72</accession>
<keyword evidence="6" id="KW-1185">Reference proteome</keyword>
<dbReference type="PROSITE" id="PS00678">
    <property type="entry name" value="WD_REPEATS_1"/>
    <property type="match status" value="2"/>
</dbReference>
<dbReference type="SMART" id="SM00320">
    <property type="entry name" value="WD40"/>
    <property type="match status" value="6"/>
</dbReference>
<keyword evidence="5" id="KW-1133">Transmembrane helix</keyword>
<proteinExistence type="predicted"/>
<sequence>MWTTPSMRIVRVASIMETAESSPIPVLAVTVAVGAVVLLISLICNLVSKQGSKEDSVKSEVVNDQAELSNGKQHESKKRDRVAGKGKRDAGKDTFTHPWLASSLKGHSDTILGMDLSPNDKYLASCSGDRSILLWNVKEFEKKEHKSVRANVELDHATQVKFSPDSRAFITSISTGNTVRIFKIGKKADGSMGNINADPEMDFPKKHKAEITHIGIACTGKFIMTASLDTIINIWDLKGQLLTTLDTQQVQNFYSAVSPCGRFVATSGFTPDVKVWEVVFSKTGDFTEARQAFQLTGHTSGVYSFAFNNDSTRMASVSKDGTWKLWNTNVEYKMNQDAKLMKTGQCPGPGQSRIALSPDGRTIALATDRDVYVYIGATAQEEARMLNVHEAPIRELMFNQMGNFLISAGGRHMRVFHNVVGYKAAITDLRERVRTAKTDSLRQRLQEQVAETEKRLKEILGRTK</sequence>
<evidence type="ECO:0000256" key="1">
    <source>
        <dbReference type="ARBA" id="ARBA00022574"/>
    </source>
</evidence>
<feature type="region of interest" description="Disordered" evidence="4">
    <location>
        <begin position="55"/>
        <end position="94"/>
    </location>
</feature>
<dbReference type="RefSeq" id="XP_014671193.1">
    <property type="nucleotide sequence ID" value="XM_014815707.1"/>
</dbReference>
<keyword evidence="1 3" id="KW-0853">WD repeat</keyword>
<dbReference type="InterPro" id="IPR036322">
    <property type="entry name" value="WD40_repeat_dom_sf"/>
</dbReference>
<dbReference type="InterPro" id="IPR001680">
    <property type="entry name" value="WD40_rpt"/>
</dbReference>
<feature type="repeat" description="WD" evidence="3">
    <location>
        <begin position="295"/>
        <end position="336"/>
    </location>
</feature>
<evidence type="ECO:0000313" key="7">
    <source>
        <dbReference type="RefSeq" id="XP_014671193.1"/>
    </source>
</evidence>
<dbReference type="SUPFAM" id="SSF50978">
    <property type="entry name" value="WD40 repeat-like"/>
    <property type="match status" value="1"/>
</dbReference>
<dbReference type="InterPro" id="IPR020472">
    <property type="entry name" value="WD40_PAC1"/>
</dbReference>
<dbReference type="PANTHER" id="PTHR44321:SF1">
    <property type="entry name" value="TRANSDUCIN BETA-LIKE PROTEIN 2"/>
    <property type="match status" value="1"/>
</dbReference>
<protein>
    <submittedName>
        <fullName evidence="7">Transducin beta-like protein 2</fullName>
    </submittedName>
</protein>
<organism evidence="6 7">
    <name type="scientific">Priapulus caudatus</name>
    <name type="common">Priapulid worm</name>
    <dbReference type="NCBI Taxonomy" id="37621"/>
    <lineage>
        <taxon>Eukaryota</taxon>
        <taxon>Metazoa</taxon>
        <taxon>Ecdysozoa</taxon>
        <taxon>Scalidophora</taxon>
        <taxon>Priapulida</taxon>
        <taxon>Priapulimorpha</taxon>
        <taxon>Priapulimorphida</taxon>
        <taxon>Priapulidae</taxon>
        <taxon>Priapulus</taxon>
    </lineage>
</organism>
<name>A0ABM1EG72_PRICU</name>
<keyword evidence="2" id="KW-0677">Repeat</keyword>
<evidence type="ECO:0000256" key="5">
    <source>
        <dbReference type="SAM" id="Phobius"/>
    </source>
</evidence>
<dbReference type="PANTHER" id="PTHR44321">
    <property type="entry name" value="TRANSDUCIN BETA-LIKE PROTEIN 2"/>
    <property type="match status" value="1"/>
</dbReference>
<dbReference type="PROSITE" id="PS50082">
    <property type="entry name" value="WD_REPEATS_2"/>
    <property type="match status" value="3"/>
</dbReference>
<evidence type="ECO:0000256" key="4">
    <source>
        <dbReference type="SAM" id="MobiDB-lite"/>
    </source>
</evidence>
<keyword evidence="5" id="KW-0472">Membrane</keyword>
<feature type="compositionally biased region" description="Basic and acidic residues" evidence="4">
    <location>
        <begin position="72"/>
        <end position="94"/>
    </location>
</feature>
<evidence type="ECO:0000256" key="2">
    <source>
        <dbReference type="ARBA" id="ARBA00022737"/>
    </source>
</evidence>
<dbReference type="PROSITE" id="PS50294">
    <property type="entry name" value="WD_REPEATS_REGION"/>
    <property type="match status" value="2"/>
</dbReference>
<keyword evidence="5" id="KW-0812">Transmembrane</keyword>
<gene>
    <name evidence="7" type="primary">LOC106811963</name>
</gene>
<dbReference type="InterPro" id="IPR019775">
    <property type="entry name" value="WD40_repeat_CS"/>
</dbReference>
<feature type="transmembrane region" description="Helical" evidence="5">
    <location>
        <begin position="24"/>
        <end position="48"/>
    </location>
</feature>
<reference evidence="7" key="1">
    <citation type="submission" date="2025-08" db="UniProtKB">
        <authorList>
            <consortium name="RefSeq"/>
        </authorList>
    </citation>
    <scope>IDENTIFICATION</scope>
</reference>
<dbReference type="InterPro" id="IPR015943">
    <property type="entry name" value="WD40/YVTN_repeat-like_dom_sf"/>
</dbReference>
<dbReference type="InterPro" id="IPR042410">
    <property type="entry name" value="WBSCR13"/>
</dbReference>
<dbReference type="GeneID" id="106811963"/>
<evidence type="ECO:0000313" key="6">
    <source>
        <dbReference type="Proteomes" id="UP000695022"/>
    </source>
</evidence>
<feature type="repeat" description="WD" evidence="3">
    <location>
        <begin position="104"/>
        <end position="145"/>
    </location>
</feature>
<dbReference type="Proteomes" id="UP000695022">
    <property type="component" value="Unplaced"/>
</dbReference>
<feature type="repeat" description="WD" evidence="3">
    <location>
        <begin position="204"/>
        <end position="238"/>
    </location>
</feature>